<accession>A0ABQ1NY90</accession>
<protein>
    <submittedName>
        <fullName evidence="3">Uncharacterized protein</fullName>
    </submittedName>
</protein>
<reference evidence="4" key="1">
    <citation type="journal article" date="2019" name="Int. J. Syst. Evol. Microbiol.">
        <title>The Global Catalogue of Microorganisms (GCM) 10K type strain sequencing project: providing services to taxonomists for standard genome sequencing and annotation.</title>
        <authorList>
            <consortium name="The Broad Institute Genomics Platform"/>
            <consortium name="The Broad Institute Genome Sequencing Center for Infectious Disease"/>
            <person name="Wu L."/>
            <person name="Ma J."/>
        </authorList>
    </citation>
    <scope>NUCLEOTIDE SEQUENCE [LARGE SCALE GENOMIC DNA]</scope>
    <source>
        <strain evidence="4">CGMCC 1.12482</strain>
    </source>
</reference>
<dbReference type="Proteomes" id="UP000638188">
    <property type="component" value="Unassembled WGS sequence"/>
</dbReference>
<evidence type="ECO:0000313" key="3">
    <source>
        <dbReference type="EMBL" id="GGC87580.1"/>
    </source>
</evidence>
<proteinExistence type="predicted"/>
<organism evidence="3 4">
    <name type="scientific">Halopseudomonas salina</name>
    <dbReference type="NCBI Taxonomy" id="1323744"/>
    <lineage>
        <taxon>Bacteria</taxon>
        <taxon>Pseudomonadati</taxon>
        <taxon>Pseudomonadota</taxon>
        <taxon>Gammaproteobacteria</taxon>
        <taxon>Pseudomonadales</taxon>
        <taxon>Pseudomonadaceae</taxon>
        <taxon>Halopseudomonas</taxon>
    </lineage>
</organism>
<keyword evidence="2" id="KW-1133">Transmembrane helix</keyword>
<gene>
    <name evidence="3" type="ORF">GCM10007418_04170</name>
</gene>
<keyword evidence="2" id="KW-0812">Transmembrane</keyword>
<evidence type="ECO:0000256" key="1">
    <source>
        <dbReference type="SAM" id="Coils"/>
    </source>
</evidence>
<dbReference type="RefSeq" id="WP_150279440.1">
    <property type="nucleotide sequence ID" value="NZ_BMFF01000001.1"/>
</dbReference>
<feature type="transmembrane region" description="Helical" evidence="2">
    <location>
        <begin position="7"/>
        <end position="27"/>
    </location>
</feature>
<feature type="coiled-coil region" evidence="1">
    <location>
        <begin position="42"/>
        <end position="90"/>
    </location>
</feature>
<evidence type="ECO:0000256" key="2">
    <source>
        <dbReference type="SAM" id="Phobius"/>
    </source>
</evidence>
<evidence type="ECO:0000313" key="4">
    <source>
        <dbReference type="Proteomes" id="UP000638188"/>
    </source>
</evidence>
<keyword evidence="4" id="KW-1185">Reference proteome</keyword>
<comment type="caution">
    <text evidence="3">The sequence shown here is derived from an EMBL/GenBank/DDBJ whole genome shotgun (WGS) entry which is preliminary data.</text>
</comment>
<keyword evidence="2" id="KW-0472">Membrane</keyword>
<dbReference type="EMBL" id="BMFF01000001">
    <property type="protein sequence ID" value="GGC87580.1"/>
    <property type="molecule type" value="Genomic_DNA"/>
</dbReference>
<sequence length="282" mass="32534">MDWKGSPVIISIASGAAGIGFAVQFLFPSLNAQLNYDHRITVDSLTSEKFQLEEKLNSLRNDNKYIDSERSSLKKDASALKEIIESQQEKITELELGRILDMGNPYPVSFPSIKIFDEITRVQKIHKDEKIEKSNNDYWIVKVDHALFDSIIYYYAELPELENKKVIYQISYVKRDYYIEQLLLDSGDSFQNSSPKKTKFETDDKFFIKLLDDYLGVGQLWPRGDTQDYSWLTAYGVTVYMTGESYDRYTISQELLAPGTWRHPIPQTQYQLSCPGEVDPAL</sequence>
<name>A0ABQ1NY90_9GAMM</name>
<keyword evidence="1" id="KW-0175">Coiled coil</keyword>